<proteinExistence type="predicted"/>
<accession>A0ABW9A0Y0</accession>
<dbReference type="Pfam" id="PF12833">
    <property type="entry name" value="HTH_18"/>
    <property type="match status" value="1"/>
</dbReference>
<dbReference type="InterPro" id="IPR009057">
    <property type="entry name" value="Homeodomain-like_sf"/>
</dbReference>
<protein>
    <submittedName>
        <fullName evidence="5">Helix-turn-helix domain-containing protein</fullName>
    </submittedName>
</protein>
<dbReference type="Gene3D" id="1.10.10.60">
    <property type="entry name" value="Homeodomain-like"/>
    <property type="match status" value="1"/>
</dbReference>
<evidence type="ECO:0000313" key="5">
    <source>
        <dbReference type="EMBL" id="MFL9888620.1"/>
    </source>
</evidence>
<evidence type="ECO:0000259" key="4">
    <source>
        <dbReference type="PROSITE" id="PS01124"/>
    </source>
</evidence>
<dbReference type="InterPro" id="IPR020449">
    <property type="entry name" value="Tscrpt_reg_AraC-type_HTH"/>
</dbReference>
<dbReference type="PANTHER" id="PTHR46796">
    <property type="entry name" value="HTH-TYPE TRANSCRIPTIONAL ACTIVATOR RHAS-RELATED"/>
    <property type="match status" value="1"/>
</dbReference>
<dbReference type="PRINTS" id="PR00032">
    <property type="entry name" value="HTHARAC"/>
</dbReference>
<evidence type="ECO:0000256" key="1">
    <source>
        <dbReference type="ARBA" id="ARBA00023015"/>
    </source>
</evidence>
<evidence type="ECO:0000313" key="6">
    <source>
        <dbReference type="Proteomes" id="UP001629249"/>
    </source>
</evidence>
<gene>
    <name evidence="5" type="ORF">PQR66_36725</name>
</gene>
<dbReference type="InterPro" id="IPR018060">
    <property type="entry name" value="HTH_AraC"/>
</dbReference>
<dbReference type="InterPro" id="IPR035418">
    <property type="entry name" value="AraC-bd_2"/>
</dbReference>
<dbReference type="Pfam" id="PF14525">
    <property type="entry name" value="AraC_binding_2"/>
    <property type="match status" value="1"/>
</dbReference>
<keyword evidence="6" id="KW-1185">Reference proteome</keyword>
<comment type="caution">
    <text evidence="5">The sequence shown here is derived from an EMBL/GenBank/DDBJ whole genome shotgun (WGS) entry which is preliminary data.</text>
</comment>
<feature type="domain" description="HTH araC/xylS-type" evidence="4">
    <location>
        <begin position="236"/>
        <end position="337"/>
    </location>
</feature>
<dbReference type="RefSeq" id="WP_408335167.1">
    <property type="nucleotide sequence ID" value="NZ_JAQQFH010000051.1"/>
</dbReference>
<dbReference type="SMART" id="SM00342">
    <property type="entry name" value="HTH_ARAC"/>
    <property type="match status" value="1"/>
</dbReference>
<dbReference type="InterPro" id="IPR050204">
    <property type="entry name" value="AraC_XylS_family_regulators"/>
</dbReference>
<dbReference type="PROSITE" id="PS01124">
    <property type="entry name" value="HTH_ARAC_FAMILY_2"/>
    <property type="match status" value="1"/>
</dbReference>
<dbReference type="EMBL" id="JAQQFN010000044">
    <property type="protein sequence ID" value="MFL9888620.1"/>
    <property type="molecule type" value="Genomic_DNA"/>
</dbReference>
<keyword evidence="1" id="KW-0805">Transcription regulation</keyword>
<evidence type="ECO:0000256" key="2">
    <source>
        <dbReference type="ARBA" id="ARBA00023125"/>
    </source>
</evidence>
<dbReference type="SUPFAM" id="SSF46689">
    <property type="entry name" value="Homeodomain-like"/>
    <property type="match status" value="1"/>
</dbReference>
<keyword evidence="2" id="KW-0238">DNA-binding</keyword>
<name>A0ABW9A0Y0_9BURK</name>
<dbReference type="Proteomes" id="UP001629249">
    <property type="component" value="Unassembled WGS sequence"/>
</dbReference>
<sequence>MVREKLRGENVMSLAVELDLPYTPTFRDLSPTGLGDWERSLDGIVIPGDITFSDAGKPGQVRACRLTGGGVLATMRLGHQEVSHNVGHVRALAGDDVIILVALSGSGTISQQGKTLSFHQGDVTYRRARLPSHAVITESANLVILRLPITRLLGHAVSRHALFEARRVDAGSAIAQMIHQFIDGVLPEFSRMSIDAVTASEQALVSLLCAAYHETSDNSAHAGVAPRRSCNALRWSHLCSYITANIRNSELDVSSCATALGVSRRYIHKMFESMGVHYRTFILQHRLEGCRSDLLSPVCVALSIESIAYRNGFKDAAHFSRRFHAQYGVTPREFRRGSGAPLMPPEKSTEL</sequence>
<dbReference type="PANTHER" id="PTHR46796:SF6">
    <property type="entry name" value="ARAC SUBFAMILY"/>
    <property type="match status" value="1"/>
</dbReference>
<evidence type="ECO:0000256" key="3">
    <source>
        <dbReference type="ARBA" id="ARBA00023163"/>
    </source>
</evidence>
<organism evidence="5 6">
    <name type="scientific">Paraburkholderia agricolaris</name>
    <dbReference type="NCBI Taxonomy" id="2152888"/>
    <lineage>
        <taxon>Bacteria</taxon>
        <taxon>Pseudomonadati</taxon>
        <taxon>Pseudomonadota</taxon>
        <taxon>Betaproteobacteria</taxon>
        <taxon>Burkholderiales</taxon>
        <taxon>Burkholderiaceae</taxon>
        <taxon>Paraburkholderia</taxon>
    </lineage>
</organism>
<keyword evidence="3" id="KW-0804">Transcription</keyword>
<reference evidence="5 6" key="1">
    <citation type="journal article" date="2024" name="Chem. Sci.">
        <title>Discovery of megapolipeptins by genome mining of a Burkholderiales bacteria collection.</title>
        <authorList>
            <person name="Paulo B.S."/>
            <person name="Recchia M.J.J."/>
            <person name="Lee S."/>
            <person name="Fergusson C.H."/>
            <person name="Romanowski S.B."/>
            <person name="Hernandez A."/>
            <person name="Krull N."/>
            <person name="Liu D.Y."/>
            <person name="Cavanagh H."/>
            <person name="Bos A."/>
            <person name="Gray C.A."/>
            <person name="Murphy B.T."/>
            <person name="Linington R.G."/>
            <person name="Eustaquio A.S."/>
        </authorList>
    </citation>
    <scope>NUCLEOTIDE SEQUENCE [LARGE SCALE GENOMIC DNA]</scope>
    <source>
        <strain evidence="5 6">RL16-012-BIC-B</strain>
    </source>
</reference>